<evidence type="ECO:0000313" key="1">
    <source>
        <dbReference type="EMBL" id="BDV35765.1"/>
    </source>
</evidence>
<dbReference type="SUPFAM" id="SSF116734">
    <property type="entry name" value="DNA methylase specificity domain"/>
    <property type="match status" value="1"/>
</dbReference>
<sequence>MLDLPPEKLLSAHDELVGPLLNLIQSRGSENRTLAETRDYLLSKLMSGGVRVRVRVRVRDAEKFV</sequence>
<keyword evidence="2" id="KW-1185">Reference proteome</keyword>
<name>A0ABN6VMK0_9HYPH</name>
<evidence type="ECO:0000313" key="2">
    <source>
        <dbReference type="Proteomes" id="UP001317629"/>
    </source>
</evidence>
<reference evidence="1 2" key="1">
    <citation type="journal article" date="2023" name="Int. J. Syst. Evol. Microbiol.">
        <title>Methylocystis iwaonis sp. nov., a type II methane-oxidizing bacterium from surface soil of a rice paddy field in Japan, and emended description of the genus Methylocystis (ex Whittenbury et al. 1970) Bowman et al. 1993.</title>
        <authorList>
            <person name="Kaise H."/>
            <person name="Sawadogo J.B."/>
            <person name="Alam M.S."/>
            <person name="Ueno C."/>
            <person name="Dianou D."/>
            <person name="Shinjo R."/>
            <person name="Asakawa S."/>
        </authorList>
    </citation>
    <scope>NUCLEOTIDE SEQUENCE [LARGE SCALE GENOMIC DNA]</scope>
    <source>
        <strain evidence="1 2">SS37A-Re</strain>
    </source>
</reference>
<dbReference type="EMBL" id="AP027142">
    <property type="protein sequence ID" value="BDV35765.1"/>
    <property type="molecule type" value="Genomic_DNA"/>
</dbReference>
<dbReference type="RefSeq" id="WP_281929277.1">
    <property type="nucleotide sequence ID" value="NZ_AP027142.1"/>
</dbReference>
<dbReference type="Proteomes" id="UP001317629">
    <property type="component" value="Chromosome"/>
</dbReference>
<organism evidence="1 2">
    <name type="scientific">Methylocystis iwaonis</name>
    <dbReference type="NCBI Taxonomy" id="2885079"/>
    <lineage>
        <taxon>Bacteria</taxon>
        <taxon>Pseudomonadati</taxon>
        <taxon>Pseudomonadota</taxon>
        <taxon>Alphaproteobacteria</taxon>
        <taxon>Hyphomicrobiales</taxon>
        <taxon>Methylocystaceae</taxon>
        <taxon>Methylocystis</taxon>
    </lineage>
</organism>
<protein>
    <submittedName>
        <fullName evidence="1">Uncharacterized protein</fullName>
    </submittedName>
</protein>
<gene>
    <name evidence="1" type="ORF">SS37A_32940</name>
</gene>
<proteinExistence type="predicted"/>
<accession>A0ABN6VMK0</accession>